<accession>A0ACD4D6U7</accession>
<evidence type="ECO:0000313" key="2">
    <source>
        <dbReference type="Proteomes" id="UP001061991"/>
    </source>
</evidence>
<name>A0ACD4D6U7_9HYPH</name>
<dbReference type="EMBL" id="CP104973">
    <property type="protein sequence ID" value="UXN61613.1"/>
    <property type="molecule type" value="Genomic_DNA"/>
</dbReference>
<reference evidence="1" key="1">
    <citation type="submission" date="2022-09" db="EMBL/GenBank/DDBJ databases">
        <title>Interaction between co-microsymbionts with complementary sets of symbiotic genes in legume-rhizobium systems.</title>
        <authorList>
            <person name="Safronova V."/>
            <person name="Sazanova A."/>
            <person name="Afonin A."/>
            <person name="Chirak E."/>
        </authorList>
    </citation>
    <scope>NUCLEOTIDE SEQUENCE</scope>
    <source>
        <strain evidence="1">A18/3m</strain>
    </source>
</reference>
<gene>
    <name evidence="1" type="ORF">N8E88_16280</name>
</gene>
<sequence length="113" mass="12672">MTRGLNRPIRPGDLLPPIHPGEILREIYLEPLNMSAGALAKALHVPRTRIERLVTEQTSVTPDTALRLGKFFKTSAELWLGMQTSYDLKIARRDKQAEIEKITELDAATHEAA</sequence>
<proteinExistence type="predicted"/>
<organism evidence="1 2">
    <name type="scientific">Phyllobacterium zundukense</name>
    <dbReference type="NCBI Taxonomy" id="1867719"/>
    <lineage>
        <taxon>Bacteria</taxon>
        <taxon>Pseudomonadati</taxon>
        <taxon>Pseudomonadota</taxon>
        <taxon>Alphaproteobacteria</taxon>
        <taxon>Hyphomicrobiales</taxon>
        <taxon>Phyllobacteriaceae</taxon>
        <taxon>Phyllobacterium</taxon>
    </lineage>
</organism>
<protein>
    <submittedName>
        <fullName evidence="1">HigA family addiction module antitoxin</fullName>
    </submittedName>
</protein>
<keyword evidence="2" id="KW-1185">Reference proteome</keyword>
<dbReference type="Proteomes" id="UP001061991">
    <property type="component" value="Chromosome"/>
</dbReference>
<evidence type="ECO:0000313" key="1">
    <source>
        <dbReference type="EMBL" id="UXN61613.1"/>
    </source>
</evidence>